<gene>
    <name evidence="3" type="ORF">O3W52_05375</name>
</gene>
<feature type="domain" description="HpcH/HpaI aldolase/citrate lyase" evidence="2">
    <location>
        <begin position="40"/>
        <end position="218"/>
    </location>
</feature>
<evidence type="ECO:0000256" key="1">
    <source>
        <dbReference type="ARBA" id="ARBA00022723"/>
    </source>
</evidence>
<dbReference type="EMBL" id="JAPVOI010000004">
    <property type="protein sequence ID" value="MCZ4089510.1"/>
    <property type="molecule type" value="Genomic_DNA"/>
</dbReference>
<dbReference type="GO" id="GO:0016829">
    <property type="term" value="F:lyase activity"/>
    <property type="evidence" value="ECO:0007669"/>
    <property type="project" value="UniProtKB-KW"/>
</dbReference>
<comment type="caution">
    <text evidence="3">The sequence shown here is derived from an EMBL/GenBank/DDBJ whole genome shotgun (WGS) entry which is preliminary data.</text>
</comment>
<dbReference type="Gene3D" id="3.20.20.60">
    <property type="entry name" value="Phosphoenolpyruvate-binding domains"/>
    <property type="match status" value="1"/>
</dbReference>
<keyword evidence="4" id="KW-1185">Reference proteome</keyword>
<dbReference type="InterPro" id="IPR040442">
    <property type="entry name" value="Pyrv_kinase-like_dom_sf"/>
</dbReference>
<evidence type="ECO:0000259" key="2">
    <source>
        <dbReference type="Pfam" id="PF03328"/>
    </source>
</evidence>
<accession>A0ABT4KC06</accession>
<dbReference type="InterPro" id="IPR015813">
    <property type="entry name" value="Pyrv/PenolPyrv_kinase-like_dom"/>
</dbReference>
<reference evidence="3" key="1">
    <citation type="submission" date="2022-10" db="EMBL/GenBank/DDBJ databases">
        <title>Whole genome sequencing of three plant growth promoting bacteria isolated from Vachellia tortilis subsp. raddiana in Morocco.</title>
        <authorList>
            <person name="Hnini M."/>
            <person name="Zouagui R."/>
            <person name="Zouagui H."/>
            <person name="Chemao Elfihri M.-W."/>
            <person name="Ibrahimi A."/>
            <person name="Sbabou L."/>
            <person name="Aurag J."/>
        </authorList>
    </citation>
    <scope>NUCLEOTIDE SEQUENCE</scope>
    <source>
        <strain evidence="3">LMR678</strain>
    </source>
</reference>
<keyword evidence="3" id="KW-0456">Lyase</keyword>
<sequence length="245" mass="24944">MSVNRQQTIKPLLYLPATASLPEPVILSAVQAIVVDATGDNGIHEIVGAAAAKSTSLLRFARIGPIETITEAALDSLLASGIDGVVLAGCRGPADIQNLNVLLRVAEAIAGIAAEDTTILAEYATTPQSVLSPHSLAGASPRLTGLIFNASALAEATGCSELTGETDTASVIVVGRASAVLRAREAGIAAYDVLPAHALDDAAIKRYCATSTRNGFSAVVVQPQQVALLDPSASLSSRPTAGAQR</sequence>
<evidence type="ECO:0000313" key="4">
    <source>
        <dbReference type="Proteomes" id="UP001079430"/>
    </source>
</evidence>
<proteinExistence type="predicted"/>
<dbReference type="Pfam" id="PF03328">
    <property type="entry name" value="HpcH_HpaI"/>
    <property type="match status" value="1"/>
</dbReference>
<dbReference type="InterPro" id="IPR005000">
    <property type="entry name" value="Aldolase/citrate-lyase_domain"/>
</dbReference>
<protein>
    <submittedName>
        <fullName evidence="3">Aldolase/citrate lyase family protein</fullName>
    </submittedName>
</protein>
<dbReference type="Proteomes" id="UP001079430">
    <property type="component" value="Unassembled WGS sequence"/>
</dbReference>
<dbReference type="RefSeq" id="WP_269276271.1">
    <property type="nucleotide sequence ID" value="NZ_JAPVOI010000004.1"/>
</dbReference>
<keyword evidence="1" id="KW-0479">Metal-binding</keyword>
<organism evidence="3 4">
    <name type="scientific">Sinorhizobium psoraleae</name>
    <dbReference type="NCBI Taxonomy" id="520838"/>
    <lineage>
        <taxon>Bacteria</taxon>
        <taxon>Pseudomonadati</taxon>
        <taxon>Pseudomonadota</taxon>
        <taxon>Alphaproteobacteria</taxon>
        <taxon>Hyphomicrobiales</taxon>
        <taxon>Rhizobiaceae</taxon>
        <taxon>Sinorhizobium/Ensifer group</taxon>
        <taxon>Sinorhizobium</taxon>
    </lineage>
</organism>
<evidence type="ECO:0000313" key="3">
    <source>
        <dbReference type="EMBL" id="MCZ4089510.1"/>
    </source>
</evidence>
<dbReference type="SUPFAM" id="SSF51621">
    <property type="entry name" value="Phosphoenolpyruvate/pyruvate domain"/>
    <property type="match status" value="1"/>
</dbReference>
<name>A0ABT4KC06_9HYPH</name>